<dbReference type="InterPro" id="IPR040429">
    <property type="entry name" value="C11orf97-like"/>
</dbReference>
<dbReference type="Proteomes" id="UP001652642">
    <property type="component" value="Chromosome 3"/>
</dbReference>
<reference evidence="3" key="1">
    <citation type="submission" date="2025-08" db="UniProtKB">
        <authorList>
            <consortium name="RefSeq"/>
        </authorList>
    </citation>
    <scope>IDENTIFICATION</scope>
</reference>
<keyword evidence="2" id="KW-1185">Reference proteome</keyword>
<feature type="compositionally biased region" description="Polar residues" evidence="1">
    <location>
        <begin position="1"/>
        <end position="10"/>
    </location>
</feature>
<evidence type="ECO:0000313" key="3">
    <source>
        <dbReference type="RefSeq" id="XP_020665009.2"/>
    </source>
</evidence>
<dbReference type="PANTHER" id="PTHR38326">
    <property type="entry name" value="CHROMOSOME 11 OPEN READING FRAME 97"/>
    <property type="match status" value="1"/>
</dbReference>
<accession>A0A6J0V369</accession>
<sequence length="193" mass="21047">MIASSPSRSTAPILTSPNPLPPPVGERAGPPGASRSPPILLPPPRRRCISKPGARSYGNRPARPAGLGAAEAGGGGGKDDHGEGAMTASAGDQFEPRVGDSGSRPYTEYNEGGQPWKKFVYVEPPRRVKEVLEEELYFHRDDCRVKHPSEVALERIWSLRRNFPVGAFQPALQNPSSLLSQLKYYSRHTVVRR</sequence>
<dbReference type="PANTHER" id="PTHR38326:SF1">
    <property type="entry name" value="CHROMOSOME 11 OPEN READING FRAME 97"/>
    <property type="match status" value="1"/>
</dbReference>
<evidence type="ECO:0000256" key="1">
    <source>
        <dbReference type="SAM" id="MobiDB-lite"/>
    </source>
</evidence>
<dbReference type="CTD" id="142491167"/>
<feature type="compositionally biased region" description="Low complexity" evidence="1">
    <location>
        <begin position="58"/>
        <end position="70"/>
    </location>
</feature>
<dbReference type="GO" id="GO:0097546">
    <property type="term" value="C:ciliary base"/>
    <property type="evidence" value="ECO:0007669"/>
    <property type="project" value="TreeGrafter"/>
</dbReference>
<dbReference type="GeneID" id="110087563"/>
<feature type="region of interest" description="Disordered" evidence="1">
    <location>
        <begin position="1"/>
        <end position="109"/>
    </location>
</feature>
<gene>
    <name evidence="3" type="primary">C3H11orf97</name>
</gene>
<name>A0A6J0V369_9SAUR</name>
<dbReference type="AlphaFoldDB" id="A0A6J0V369"/>
<dbReference type="KEGG" id="pvt:110087563"/>
<dbReference type="RefSeq" id="XP_020665009.2">
    <property type="nucleotide sequence ID" value="XM_020809350.2"/>
</dbReference>
<organism evidence="2 3">
    <name type="scientific">Pogona vitticeps</name>
    <name type="common">central bearded dragon</name>
    <dbReference type="NCBI Taxonomy" id="103695"/>
    <lineage>
        <taxon>Eukaryota</taxon>
        <taxon>Metazoa</taxon>
        <taxon>Chordata</taxon>
        <taxon>Craniata</taxon>
        <taxon>Vertebrata</taxon>
        <taxon>Euteleostomi</taxon>
        <taxon>Lepidosauria</taxon>
        <taxon>Squamata</taxon>
        <taxon>Bifurcata</taxon>
        <taxon>Unidentata</taxon>
        <taxon>Episquamata</taxon>
        <taxon>Toxicofera</taxon>
        <taxon>Iguania</taxon>
        <taxon>Acrodonta</taxon>
        <taxon>Agamidae</taxon>
        <taxon>Amphibolurinae</taxon>
        <taxon>Pogona</taxon>
    </lineage>
</organism>
<dbReference type="OrthoDB" id="6154260at2759"/>
<protein>
    <submittedName>
        <fullName evidence="3">Uncharacterized protein C11orf97 homolog</fullName>
    </submittedName>
</protein>
<proteinExistence type="predicted"/>
<dbReference type="InParanoid" id="A0A6J0V369"/>
<evidence type="ECO:0000313" key="2">
    <source>
        <dbReference type="Proteomes" id="UP001652642"/>
    </source>
</evidence>